<comment type="caution">
    <text evidence="1">The sequence shown here is derived from an EMBL/GenBank/DDBJ whole genome shotgun (WGS) entry which is preliminary data.</text>
</comment>
<protein>
    <submittedName>
        <fullName evidence="1">Uncharacterized protein</fullName>
    </submittedName>
</protein>
<evidence type="ECO:0000313" key="2">
    <source>
        <dbReference type="Proteomes" id="UP000798662"/>
    </source>
</evidence>
<accession>A0ACC3C504</accession>
<sequence>MYGSLLARVPRRLGMVFKPSVECGGVPIHGVSDSACPPAILGLVQRLSACMSSASHSPARPRCARRGSGVKSRARGMDGWAGGGKAGTHVLKGATWQGDDATVTVRHPQRGVKPSVPTMDDEPDMFAHWGTRPTHKTAPQRCGPRGCSRHDGGHPVPLHGLAPACRRASPPTMEDQAEAVACQHIPLPPPFPLPTIFDSHHAAAGRCCEGSLRGTPVACGGWVVAHAAAPPRGGGAHGPARGGGRAPAAPSLVLGPARAAPRTALRHM</sequence>
<organism evidence="1 2">
    <name type="scientific">Pyropia yezoensis</name>
    <name type="common">Susabi-nori</name>
    <name type="synonym">Porphyra yezoensis</name>
    <dbReference type="NCBI Taxonomy" id="2788"/>
    <lineage>
        <taxon>Eukaryota</taxon>
        <taxon>Rhodophyta</taxon>
        <taxon>Bangiophyceae</taxon>
        <taxon>Bangiales</taxon>
        <taxon>Bangiaceae</taxon>
        <taxon>Pyropia</taxon>
    </lineage>
</organism>
<name>A0ACC3C504_PYRYE</name>
<proteinExistence type="predicted"/>
<gene>
    <name evidence="1" type="ORF">I4F81_007418</name>
</gene>
<dbReference type="EMBL" id="CM020619">
    <property type="protein sequence ID" value="KAK1864882.1"/>
    <property type="molecule type" value="Genomic_DNA"/>
</dbReference>
<keyword evidence="2" id="KW-1185">Reference proteome</keyword>
<dbReference type="Proteomes" id="UP000798662">
    <property type="component" value="Chromosome 2"/>
</dbReference>
<evidence type="ECO:0000313" key="1">
    <source>
        <dbReference type="EMBL" id="KAK1864882.1"/>
    </source>
</evidence>
<reference evidence="1" key="1">
    <citation type="submission" date="2019-11" db="EMBL/GenBank/DDBJ databases">
        <title>Nori genome reveals adaptations in red seaweeds to the harsh intertidal environment.</title>
        <authorList>
            <person name="Wang D."/>
            <person name="Mao Y."/>
        </authorList>
    </citation>
    <scope>NUCLEOTIDE SEQUENCE</scope>
    <source>
        <tissue evidence="1">Gametophyte</tissue>
    </source>
</reference>